<comment type="caution">
    <text evidence="1">The sequence shown here is derived from an EMBL/GenBank/DDBJ whole genome shotgun (WGS) entry which is preliminary data.</text>
</comment>
<organism evidence="1 2">
    <name type="scientific">Planotetraspora mira</name>
    <dbReference type="NCBI Taxonomy" id="58121"/>
    <lineage>
        <taxon>Bacteria</taxon>
        <taxon>Bacillati</taxon>
        <taxon>Actinomycetota</taxon>
        <taxon>Actinomycetes</taxon>
        <taxon>Streptosporangiales</taxon>
        <taxon>Streptosporangiaceae</taxon>
        <taxon>Planotetraspora</taxon>
    </lineage>
</organism>
<evidence type="ECO:0008006" key="3">
    <source>
        <dbReference type="Google" id="ProtNLM"/>
    </source>
</evidence>
<keyword evidence="2" id="KW-1185">Reference proteome</keyword>
<sequence>MLSRRALNRATLERQLLLRRHRLTAHEAIEHLVGLQAQTPHTWYAGLWTRLAGFDPAEVSALLTERQAVRMALMRSTIHLVTARDALRIRPLLQPVIERSTRAVFGRGVAGIDPGELALAGRQAVEERPRTFSELGRVLGERWPGHDQAALAQTVRAALPLVQVPPRGVWGASGSARHASAEAWLGEPLRGDYPVEEMLLRYLGAFGPASVRDMQTWSGLTRLSEMAERLRPRLVTFKDENGVELFDLPDAPRPDPETPAPVRFLYDFDNLLLSHADRSRVVTDSYREQNFDAHGPMPRLILLDGFTAGTWTLAVQRGTATLTIRPFAKPSDEDAGALAEEGAALAAFAAPEADVREVRFAS</sequence>
<dbReference type="PANTHER" id="PTHR38479:SF2">
    <property type="entry name" value="WINGED HELIX DNA-BINDING DOMAIN-CONTAINING PROTEIN"/>
    <property type="match status" value="1"/>
</dbReference>
<gene>
    <name evidence="1" type="ORF">Pmi06nite_49470</name>
</gene>
<dbReference type="Pfam" id="PF06224">
    <property type="entry name" value="AlkZ-like"/>
    <property type="match status" value="1"/>
</dbReference>
<name>A0A8J3X8A8_9ACTN</name>
<evidence type="ECO:0000313" key="2">
    <source>
        <dbReference type="Proteomes" id="UP000650628"/>
    </source>
</evidence>
<accession>A0A8J3X8A8</accession>
<proteinExistence type="predicted"/>
<dbReference type="RefSeq" id="WP_203955433.1">
    <property type="nucleotide sequence ID" value="NZ_BOOO01000027.1"/>
</dbReference>
<evidence type="ECO:0000313" key="1">
    <source>
        <dbReference type="EMBL" id="GII31505.1"/>
    </source>
</evidence>
<reference evidence="1 2" key="1">
    <citation type="submission" date="2021-01" db="EMBL/GenBank/DDBJ databases">
        <title>Whole genome shotgun sequence of Planotetraspora mira NBRC 15435.</title>
        <authorList>
            <person name="Komaki H."/>
            <person name="Tamura T."/>
        </authorList>
    </citation>
    <scope>NUCLEOTIDE SEQUENCE [LARGE SCALE GENOMIC DNA]</scope>
    <source>
        <strain evidence="1 2">NBRC 15435</strain>
    </source>
</reference>
<dbReference type="AlphaFoldDB" id="A0A8J3X8A8"/>
<dbReference type="PANTHER" id="PTHR38479">
    <property type="entry name" value="LMO0824 PROTEIN"/>
    <property type="match status" value="1"/>
</dbReference>
<dbReference type="EMBL" id="BOOO01000027">
    <property type="protein sequence ID" value="GII31505.1"/>
    <property type="molecule type" value="Genomic_DNA"/>
</dbReference>
<dbReference type="Proteomes" id="UP000650628">
    <property type="component" value="Unassembled WGS sequence"/>
</dbReference>
<dbReference type="InterPro" id="IPR009351">
    <property type="entry name" value="AlkZ-like"/>
</dbReference>
<protein>
    <recommendedName>
        <fullName evidence="3">Winged helix DNA-binding domain-containing protein</fullName>
    </recommendedName>
</protein>